<comment type="subcellular location">
    <subcellularLocation>
        <location evidence="1">Membrane</location>
    </subcellularLocation>
</comment>
<dbReference type="InterPro" id="IPR001460">
    <property type="entry name" value="PCN-bd_Tpept"/>
</dbReference>
<keyword evidence="3" id="KW-0732">Signal</keyword>
<reference evidence="6" key="1">
    <citation type="journal article" date="2014" name="Int. J. Syst. Evol. Microbiol.">
        <title>Complete genome of a new Firmicutes species belonging to the dominant human colonic microbiota ('Ruminococcus bicirculans') reveals two chromosomes and a selective capacity to utilize plant glucans.</title>
        <authorList>
            <consortium name="NISC Comparative Sequencing Program"/>
            <person name="Wegmann U."/>
            <person name="Louis P."/>
            <person name="Goesmann A."/>
            <person name="Henrissat B."/>
            <person name="Duncan S.H."/>
            <person name="Flint H.J."/>
        </authorList>
    </citation>
    <scope>NUCLEOTIDE SEQUENCE</scope>
    <source>
        <strain evidence="6">NBRC 112888</strain>
    </source>
</reference>
<dbReference type="Gene3D" id="3.40.710.10">
    <property type="entry name" value="DD-peptidase/beta-lactamase superfamily"/>
    <property type="match status" value="1"/>
</dbReference>
<protein>
    <submittedName>
        <fullName evidence="6">Peptidoglycan D,D-transpeptidase FtsI family protein</fullName>
    </submittedName>
</protein>
<evidence type="ECO:0000313" key="7">
    <source>
        <dbReference type="EMBL" id="MFC6663223.1"/>
    </source>
</evidence>
<feature type="chain" id="PRO_5045033313" evidence="3">
    <location>
        <begin position="21"/>
        <end position="433"/>
    </location>
</feature>
<evidence type="ECO:0000256" key="3">
    <source>
        <dbReference type="SAM" id="SignalP"/>
    </source>
</evidence>
<dbReference type="Proteomes" id="UP001596317">
    <property type="component" value="Unassembled WGS sequence"/>
</dbReference>
<reference evidence="8" key="2">
    <citation type="journal article" date="2019" name="Int. J. Syst. Evol. Microbiol.">
        <title>The Global Catalogue of Microorganisms (GCM) 10K type strain sequencing project: providing services to taxonomists for standard genome sequencing and annotation.</title>
        <authorList>
            <consortium name="The Broad Institute Genomics Platform"/>
            <consortium name="The Broad Institute Genome Sequencing Center for Infectious Disease"/>
            <person name="Wu L."/>
            <person name="Ma J."/>
        </authorList>
    </citation>
    <scope>NUCLEOTIDE SEQUENCE [LARGE SCALE GENOMIC DNA]</scope>
    <source>
        <strain evidence="8">CCUG 63830</strain>
    </source>
</reference>
<keyword evidence="2" id="KW-0472">Membrane</keyword>
<dbReference type="EMBL" id="JBHSWB010000002">
    <property type="protein sequence ID" value="MFC6662394.1"/>
    <property type="molecule type" value="Genomic_DNA"/>
</dbReference>
<name>A0ABW1ZN90_9DEIO</name>
<reference evidence="6" key="3">
    <citation type="submission" date="2024-09" db="EMBL/GenBank/DDBJ databases">
        <authorList>
            <person name="Sun Q."/>
            <person name="Mori K."/>
        </authorList>
    </citation>
    <scope>NUCLEOTIDE SEQUENCE</scope>
    <source>
        <strain evidence="6">NBRC 112888</strain>
    </source>
</reference>
<dbReference type="PANTHER" id="PTHR30627">
    <property type="entry name" value="PEPTIDOGLYCAN D,D-TRANSPEPTIDASE"/>
    <property type="match status" value="1"/>
</dbReference>
<dbReference type="InterPro" id="IPR012338">
    <property type="entry name" value="Beta-lactam/transpept-like"/>
</dbReference>
<dbReference type="Pfam" id="PF21922">
    <property type="entry name" value="PBP_dimer_2"/>
    <property type="match status" value="1"/>
</dbReference>
<dbReference type="SUPFAM" id="SSF56519">
    <property type="entry name" value="Penicillin binding protein dimerisation domain"/>
    <property type="match status" value="1"/>
</dbReference>
<dbReference type="Gene3D" id="3.30.450.330">
    <property type="match status" value="1"/>
</dbReference>
<dbReference type="SUPFAM" id="SSF56601">
    <property type="entry name" value="beta-lactamase/transpeptidase-like"/>
    <property type="match status" value="1"/>
</dbReference>
<comment type="caution">
    <text evidence="6">The sequence shown here is derived from an EMBL/GenBank/DDBJ whole genome shotgun (WGS) entry which is preliminary data.</text>
</comment>
<organism evidence="6 8">
    <name type="scientific">Deinococcus multiflagellatus</name>
    <dbReference type="NCBI Taxonomy" id="1656887"/>
    <lineage>
        <taxon>Bacteria</taxon>
        <taxon>Thermotogati</taxon>
        <taxon>Deinococcota</taxon>
        <taxon>Deinococci</taxon>
        <taxon>Deinococcales</taxon>
        <taxon>Deinococcaceae</taxon>
        <taxon>Deinococcus</taxon>
    </lineage>
</organism>
<proteinExistence type="predicted"/>
<evidence type="ECO:0000313" key="6">
    <source>
        <dbReference type="EMBL" id="MFC6662394.1"/>
    </source>
</evidence>
<dbReference type="Pfam" id="PF00905">
    <property type="entry name" value="Transpeptidase"/>
    <property type="match status" value="1"/>
</dbReference>
<accession>A0ABW1ZN90</accession>
<dbReference type="InterPro" id="IPR050515">
    <property type="entry name" value="Beta-lactam/transpept"/>
</dbReference>
<gene>
    <name evidence="6" type="ORF">ACFP90_20270</name>
    <name evidence="7" type="ORF">ACFP90_24575</name>
</gene>
<evidence type="ECO:0000313" key="8">
    <source>
        <dbReference type="Proteomes" id="UP001596317"/>
    </source>
</evidence>
<dbReference type="Gene3D" id="3.90.1310.10">
    <property type="entry name" value="Penicillin-binding protein 2a (Domain 2)"/>
    <property type="match status" value="1"/>
</dbReference>
<evidence type="ECO:0000259" key="5">
    <source>
        <dbReference type="Pfam" id="PF21922"/>
    </source>
</evidence>
<evidence type="ECO:0000256" key="1">
    <source>
        <dbReference type="ARBA" id="ARBA00004370"/>
    </source>
</evidence>
<feature type="signal peptide" evidence="3">
    <location>
        <begin position="1"/>
        <end position="20"/>
    </location>
</feature>
<sequence>MWTAAFLALTSLLPAYVQLAVPTEPLGKQVLVPRGSIHLADGTLLAVSTPGGRQYPQGSLAANLVGFTGADGGLEGLERALDSELRSGTSLTLTLNGTVQASTERALSQAMTRVEADSGSVVVLERATGRLVAVANWPSFDPQRWTSTGPAQWRNRAVTDEYEPGSVVKALTVAALLEENLTSPKQAYDTPMRRPYAGTVINDIVAHPPTLQTWEILRYSSNVGMTRLIEGVEPTTLHRAFQAFGLGRPVSLPVPTADGQLAAPENWTPLTQATMSFGQGLSMTTVQLAAAFNTIANDGVYVAPRLMTTDPLQTRVVLRPEVARTMQRLLHAVIDEGIQMRAEPPGYHVAGKTGTAQVAVGGRYSRDVFSSTFAGFFPADQPFYTVAIMVRGAKREYQGSQLAAPLFKEITTSILSMHGVMPSSQVPATTHEP</sequence>
<feature type="domain" description="Penicillin-binding protein transpeptidase" evidence="4">
    <location>
        <begin position="119"/>
        <end position="411"/>
    </location>
</feature>
<feature type="domain" description="Penicillin binding protein A dimerisation" evidence="5">
    <location>
        <begin position="34"/>
        <end position="105"/>
    </location>
</feature>
<dbReference type="EMBL" id="JBHSWB010000002">
    <property type="protein sequence ID" value="MFC6663223.1"/>
    <property type="molecule type" value="Genomic_DNA"/>
</dbReference>
<dbReference type="PANTHER" id="PTHR30627:SF1">
    <property type="entry name" value="PEPTIDOGLYCAN D,D-TRANSPEPTIDASE FTSI"/>
    <property type="match status" value="1"/>
</dbReference>
<evidence type="ECO:0000256" key="2">
    <source>
        <dbReference type="ARBA" id="ARBA00023136"/>
    </source>
</evidence>
<keyword evidence="8" id="KW-1185">Reference proteome</keyword>
<dbReference type="RefSeq" id="WP_380059075.1">
    <property type="nucleotide sequence ID" value="NZ_JBHSWB010000002.1"/>
</dbReference>
<dbReference type="InterPro" id="IPR054120">
    <property type="entry name" value="PBPA_dimer"/>
</dbReference>
<evidence type="ECO:0000259" key="4">
    <source>
        <dbReference type="Pfam" id="PF00905"/>
    </source>
</evidence>
<dbReference type="InterPro" id="IPR036138">
    <property type="entry name" value="PBP_dimer_sf"/>
</dbReference>